<reference evidence="1" key="1">
    <citation type="submission" date="2013-05" db="EMBL/GenBank/DDBJ databases">
        <title>Draft genome sequences of six wheat associated Fusarium spp. isolates.</title>
        <authorList>
            <person name="Moolhuijzen P.M."/>
            <person name="Manners J.M."/>
            <person name="Wilcox S."/>
            <person name="Bellgard M.I."/>
            <person name="Gardiner D.M."/>
        </authorList>
    </citation>
    <scope>NUCLEOTIDE SEQUENCE</scope>
    <source>
        <strain evidence="1">CS3069</strain>
    </source>
</reference>
<gene>
    <name evidence="1" type="ORF">BN850_0078650</name>
</gene>
<dbReference type="EMBL" id="CBMI010002228">
    <property type="protein sequence ID" value="CEG04861.1"/>
    <property type="molecule type" value="Genomic_DNA"/>
</dbReference>
<comment type="caution">
    <text evidence="1">The sequence shown here is derived from an EMBL/GenBank/DDBJ whole genome shotgun (WGS) entry which is preliminary data.</text>
</comment>
<sequence>MPESLAAFRTGRSKDLRGLAEEHLQHDLNQEERDILKRAGSKVSTHAKLGSLLGAGFGIYCAFRLRSMRLAYFNAFRAMEKPVAVQFADGRTQPIPDISDKLSPSKWGDAATYFFFAVGGTFLGGELGLITGTTSASRTITKKPEVKARIEEAFKNYRIDAMKQEIRQLEGKSKFEQLFRS</sequence>
<name>A0A090N5N9_9HYPO</name>
<protein>
    <submittedName>
        <fullName evidence="1">WGS project CBMI000000000 data, contig CS3069_c002230</fullName>
    </submittedName>
</protein>
<evidence type="ECO:0000313" key="1">
    <source>
        <dbReference type="EMBL" id="CEG04861.1"/>
    </source>
</evidence>
<accession>A0A090N5N9</accession>
<dbReference type="AlphaFoldDB" id="A0A090N5N9"/>
<proteinExistence type="predicted"/>
<organism evidence="1">
    <name type="scientific">Fusarium clavum</name>
    <dbReference type="NCBI Taxonomy" id="2594811"/>
    <lineage>
        <taxon>Eukaryota</taxon>
        <taxon>Fungi</taxon>
        <taxon>Dikarya</taxon>
        <taxon>Ascomycota</taxon>
        <taxon>Pezizomycotina</taxon>
        <taxon>Sordariomycetes</taxon>
        <taxon>Hypocreomycetidae</taxon>
        <taxon>Hypocreales</taxon>
        <taxon>Nectriaceae</taxon>
        <taxon>Fusarium</taxon>
        <taxon>Fusarium incarnatum-equiseti species complex</taxon>
    </lineage>
</organism>